<dbReference type="KEGG" id="acep:105626942"/>
<dbReference type="EMBL" id="ADTU01006539">
    <property type="status" value="NOT_ANNOTATED_CDS"/>
    <property type="molecule type" value="Genomic_DNA"/>
</dbReference>
<dbReference type="OrthoDB" id="8915289at2759"/>
<feature type="domain" description="Ig-like" evidence="3">
    <location>
        <begin position="148"/>
        <end position="254"/>
    </location>
</feature>
<sequence>MQRPVVGHWRKILLLVYSLPLFSYATLADHMNVQLIAPQYITHGSTAILLCNHTVTDDLLHKIEFMKGEKRIFQYIKERNPPYIPDKPVYIDGAKMEFSKNGTTIKLHNVRYEASGIYCCEVTMTTPIYTASADPVQMKVIFPQSENPRITFKKSVYVVGESLEANCSSSPAHPVPYITWFINGEEVDIALVTHYPHTSYHKNHLMFATAKLKVEVSALHAGQNGHLEISCQATIPAFPTHHEQFADIKKKTVSVQIIPAPDVTSSAAILIRELTLSTILCILSAMHEFIP</sequence>
<dbReference type="PANTHER" id="PTHR21261:SF3">
    <property type="entry name" value="BEATEN PATH VII"/>
    <property type="match status" value="1"/>
</dbReference>
<protein>
    <recommendedName>
        <fullName evidence="3">Ig-like domain-containing protein</fullName>
    </recommendedName>
</protein>
<feature type="signal peptide" evidence="2">
    <location>
        <begin position="1"/>
        <end position="28"/>
    </location>
</feature>
<dbReference type="PROSITE" id="PS50835">
    <property type="entry name" value="IG_LIKE"/>
    <property type="match status" value="1"/>
</dbReference>
<dbReference type="EMBL" id="ADTU01006541">
    <property type="status" value="NOT_ANNOTATED_CDS"/>
    <property type="molecule type" value="Genomic_DNA"/>
</dbReference>
<dbReference type="Gene3D" id="2.60.40.10">
    <property type="entry name" value="Immunoglobulins"/>
    <property type="match status" value="2"/>
</dbReference>
<keyword evidence="1" id="KW-1015">Disulfide bond</keyword>
<evidence type="ECO:0000259" key="3">
    <source>
        <dbReference type="PROSITE" id="PS50835"/>
    </source>
</evidence>
<dbReference type="STRING" id="12957.A0A158P1G4"/>
<dbReference type="Proteomes" id="UP000005205">
    <property type="component" value="Unassembled WGS sequence"/>
</dbReference>
<dbReference type="EnsemblMetazoa" id="XM_012208232.1">
    <property type="protein sequence ID" value="XP_012063622.1"/>
    <property type="gene ID" value="LOC105626942"/>
</dbReference>
<gene>
    <name evidence="4" type="primary">105626942</name>
</gene>
<accession>A0A158P1G4</accession>
<evidence type="ECO:0000256" key="2">
    <source>
        <dbReference type="SAM" id="SignalP"/>
    </source>
</evidence>
<dbReference type="InterPro" id="IPR007110">
    <property type="entry name" value="Ig-like_dom"/>
</dbReference>
<evidence type="ECO:0000313" key="5">
    <source>
        <dbReference type="Proteomes" id="UP000005205"/>
    </source>
</evidence>
<dbReference type="InterPro" id="IPR013783">
    <property type="entry name" value="Ig-like_fold"/>
</dbReference>
<proteinExistence type="predicted"/>
<dbReference type="InterPro" id="IPR013162">
    <property type="entry name" value="CD80_C2-set"/>
</dbReference>
<dbReference type="InParanoid" id="A0A158P1G4"/>
<keyword evidence="2" id="KW-0732">Signal</keyword>
<dbReference type="Pfam" id="PF08205">
    <property type="entry name" value="C2-set_2"/>
    <property type="match status" value="1"/>
</dbReference>
<reference evidence="4" key="2">
    <citation type="submission" date="2016-04" db="UniProtKB">
        <authorList>
            <consortium name="EnsemblMetazoa"/>
        </authorList>
    </citation>
    <scope>IDENTIFICATION</scope>
</reference>
<dbReference type="SUPFAM" id="SSF48726">
    <property type="entry name" value="Immunoglobulin"/>
    <property type="match status" value="2"/>
</dbReference>
<keyword evidence="5" id="KW-1185">Reference proteome</keyword>
<reference evidence="5" key="1">
    <citation type="journal article" date="2011" name="PLoS Genet.">
        <title>The genome sequence of the leaf-cutter ant Atta cephalotes reveals insights into its obligate symbiotic lifestyle.</title>
        <authorList>
            <person name="Suen G."/>
            <person name="Teiling C."/>
            <person name="Li L."/>
            <person name="Holt C."/>
            <person name="Abouheif E."/>
            <person name="Bornberg-Bauer E."/>
            <person name="Bouffard P."/>
            <person name="Caldera E.J."/>
            <person name="Cash E."/>
            <person name="Cavanaugh A."/>
            <person name="Denas O."/>
            <person name="Elhaik E."/>
            <person name="Fave M.J."/>
            <person name="Gadau J."/>
            <person name="Gibson J.D."/>
            <person name="Graur D."/>
            <person name="Grubbs K.J."/>
            <person name="Hagen D.E."/>
            <person name="Harkins T.T."/>
            <person name="Helmkampf M."/>
            <person name="Hu H."/>
            <person name="Johnson B.R."/>
            <person name="Kim J."/>
            <person name="Marsh S.E."/>
            <person name="Moeller J.A."/>
            <person name="Munoz-Torres M.C."/>
            <person name="Murphy M.C."/>
            <person name="Naughton M.C."/>
            <person name="Nigam S."/>
            <person name="Overson R."/>
            <person name="Rajakumar R."/>
            <person name="Reese J.T."/>
            <person name="Scott J.J."/>
            <person name="Smith C.R."/>
            <person name="Tao S."/>
            <person name="Tsutsui N.D."/>
            <person name="Viljakainen L."/>
            <person name="Wissler L."/>
            <person name="Yandell M.D."/>
            <person name="Zimmer F."/>
            <person name="Taylor J."/>
            <person name="Slater S.C."/>
            <person name="Clifton S.W."/>
            <person name="Warren W.C."/>
            <person name="Elsik C.G."/>
            <person name="Smith C.D."/>
            <person name="Weinstock G.M."/>
            <person name="Gerardo N.M."/>
            <person name="Currie C.R."/>
        </authorList>
    </citation>
    <scope>NUCLEOTIDE SEQUENCE [LARGE SCALE GENOMIC DNA]</scope>
</reference>
<dbReference type="eggNOG" id="ENOG502S5B5">
    <property type="taxonomic scope" value="Eukaryota"/>
</dbReference>
<dbReference type="EMBL" id="ADTU01006540">
    <property type="status" value="NOT_ANNOTATED_CDS"/>
    <property type="molecule type" value="Genomic_DNA"/>
</dbReference>
<organism evidence="4 5">
    <name type="scientific">Atta cephalotes</name>
    <name type="common">Leafcutter ant</name>
    <dbReference type="NCBI Taxonomy" id="12957"/>
    <lineage>
        <taxon>Eukaryota</taxon>
        <taxon>Metazoa</taxon>
        <taxon>Ecdysozoa</taxon>
        <taxon>Arthropoda</taxon>
        <taxon>Hexapoda</taxon>
        <taxon>Insecta</taxon>
        <taxon>Pterygota</taxon>
        <taxon>Neoptera</taxon>
        <taxon>Endopterygota</taxon>
        <taxon>Hymenoptera</taxon>
        <taxon>Apocrita</taxon>
        <taxon>Aculeata</taxon>
        <taxon>Formicoidea</taxon>
        <taxon>Formicidae</taxon>
        <taxon>Myrmicinae</taxon>
        <taxon>Atta</taxon>
    </lineage>
</organism>
<dbReference type="PANTHER" id="PTHR21261">
    <property type="entry name" value="BEAT PROTEIN"/>
    <property type="match status" value="1"/>
</dbReference>
<name>A0A158P1G4_ATTCE</name>
<dbReference type="AlphaFoldDB" id="A0A158P1G4"/>
<evidence type="ECO:0000256" key="1">
    <source>
        <dbReference type="ARBA" id="ARBA00023157"/>
    </source>
</evidence>
<feature type="chain" id="PRO_5007629863" description="Ig-like domain-containing protein" evidence="2">
    <location>
        <begin position="29"/>
        <end position="291"/>
    </location>
</feature>
<dbReference type="FunCoup" id="A0A158P1G4">
    <property type="interactions" value="7"/>
</dbReference>
<evidence type="ECO:0000313" key="4">
    <source>
        <dbReference type="EnsemblMetazoa" id="XP_012063622.1"/>
    </source>
</evidence>
<dbReference type="InterPro" id="IPR036179">
    <property type="entry name" value="Ig-like_dom_sf"/>
</dbReference>